<name>A0A0W0V4B3_9GAMM</name>
<evidence type="ECO:0000313" key="5">
    <source>
        <dbReference type="Proteomes" id="UP000295517"/>
    </source>
</evidence>
<evidence type="ECO:0000313" key="2">
    <source>
        <dbReference type="EMBL" id="KTD14976.1"/>
    </source>
</evidence>
<dbReference type="Proteomes" id="UP000054761">
    <property type="component" value="Unassembled WGS sequence"/>
</dbReference>
<keyword evidence="1" id="KW-1133">Transmembrane helix</keyword>
<keyword evidence="1" id="KW-0472">Membrane</keyword>
<evidence type="ECO:0000313" key="4">
    <source>
        <dbReference type="Proteomes" id="UP000054761"/>
    </source>
</evidence>
<dbReference type="Proteomes" id="UP000295517">
    <property type="component" value="Chromosome"/>
</dbReference>
<evidence type="ECO:0000313" key="3">
    <source>
        <dbReference type="EMBL" id="QBR85079.1"/>
    </source>
</evidence>
<proteinExistence type="predicted"/>
<accession>A0A0W0V4B3</accession>
<dbReference type="PATRIC" id="fig|454.4.peg.2537"/>
<dbReference type="AlphaFoldDB" id="A0A0W0V4B3"/>
<dbReference type="RefSeq" id="WP_058502612.1">
    <property type="nucleotide sequence ID" value="NZ_CAAAJA010000002.1"/>
</dbReference>
<gene>
    <name evidence="3" type="ORF">E3983_12395</name>
    <name evidence="2" type="ORF">Lisr_2321</name>
</gene>
<keyword evidence="1" id="KW-0812">Transmembrane</keyword>
<evidence type="ECO:0000256" key="1">
    <source>
        <dbReference type="SAM" id="Phobius"/>
    </source>
</evidence>
<dbReference type="EMBL" id="CP038254">
    <property type="protein sequence ID" value="QBR85079.1"/>
    <property type="molecule type" value="Genomic_DNA"/>
</dbReference>
<reference evidence="2 4" key="1">
    <citation type="submission" date="2015-11" db="EMBL/GenBank/DDBJ databases">
        <title>Genomic analysis of 38 Legionella species identifies large and diverse effector repertoires.</title>
        <authorList>
            <person name="Burstein D."/>
            <person name="Amaro F."/>
            <person name="Zusman T."/>
            <person name="Lifshitz Z."/>
            <person name="Cohen O."/>
            <person name="Gilbert J.A."/>
            <person name="Pupko T."/>
            <person name="Shuman H.A."/>
            <person name="Segal G."/>
        </authorList>
    </citation>
    <scope>NUCLEOTIDE SEQUENCE [LARGE SCALE GENOMIC DNA]</scope>
    <source>
        <strain evidence="2 4">Bercovier 4</strain>
    </source>
</reference>
<feature type="transmembrane region" description="Helical" evidence="1">
    <location>
        <begin position="44"/>
        <end position="64"/>
    </location>
</feature>
<sequence length="135" mass="15522">MFFAAEDFHSYILGQIFGLYLIIMAIIMLARARYYRDMIRNLKPVSGSVVFGATYGLLLGLFLITVHNHWVWEPDVIVTFLAWLILIKSILWLAYPEAMLRFAKKAYTGKSYYVIIGIAAILGILLMARGYYPFI</sequence>
<dbReference type="EMBL" id="LNYH01000147">
    <property type="protein sequence ID" value="KTD14976.1"/>
    <property type="molecule type" value="Genomic_DNA"/>
</dbReference>
<reference evidence="3 5" key="2">
    <citation type="submission" date="2019-03" db="EMBL/GenBank/DDBJ databases">
        <title>Diverse conjugative elements silence natural transformation in Legionella species.</title>
        <authorList>
            <person name="Durieux I."/>
            <person name="Ginevra C."/>
            <person name="Attaiech L."/>
            <person name="Picq K."/>
            <person name="Juan P.A."/>
            <person name="Jarraud S."/>
            <person name="Charpentier X."/>
        </authorList>
    </citation>
    <scope>NUCLEOTIDE SEQUENCE [LARGE SCALE GENOMIC DNA]</scope>
    <source>
        <strain evidence="3 5">HL-0427-4011</strain>
    </source>
</reference>
<organism evidence="2 4">
    <name type="scientific">Legionella israelensis</name>
    <dbReference type="NCBI Taxonomy" id="454"/>
    <lineage>
        <taxon>Bacteria</taxon>
        <taxon>Pseudomonadati</taxon>
        <taxon>Pseudomonadota</taxon>
        <taxon>Gammaproteobacteria</taxon>
        <taxon>Legionellales</taxon>
        <taxon>Legionellaceae</taxon>
        <taxon>Legionella</taxon>
    </lineage>
</organism>
<dbReference type="OrthoDB" id="5637501at2"/>
<feature type="transmembrane region" description="Helical" evidence="1">
    <location>
        <begin position="12"/>
        <end position="32"/>
    </location>
</feature>
<feature type="transmembrane region" description="Helical" evidence="1">
    <location>
        <begin position="76"/>
        <end position="95"/>
    </location>
</feature>
<protein>
    <submittedName>
        <fullName evidence="2">Integral membrane protein (PIN domain superfamily)</fullName>
    </submittedName>
</protein>
<feature type="transmembrane region" description="Helical" evidence="1">
    <location>
        <begin position="111"/>
        <end position="132"/>
    </location>
</feature>
<keyword evidence="4" id="KW-1185">Reference proteome</keyword>